<gene>
    <name evidence="2" type="ORF">GCM10011494_18050</name>
</gene>
<evidence type="ECO:0000313" key="3">
    <source>
        <dbReference type="Proteomes" id="UP000608154"/>
    </source>
</evidence>
<dbReference type="AlphaFoldDB" id="A0A916TRU2"/>
<feature type="domain" description="DUF559" evidence="1">
    <location>
        <begin position="9"/>
        <end position="113"/>
    </location>
</feature>
<evidence type="ECO:0000313" key="2">
    <source>
        <dbReference type="EMBL" id="GGB99961.1"/>
    </source>
</evidence>
<dbReference type="Pfam" id="PF04480">
    <property type="entry name" value="DUF559"/>
    <property type="match status" value="1"/>
</dbReference>
<keyword evidence="3" id="KW-1185">Reference proteome</keyword>
<dbReference type="InterPro" id="IPR007569">
    <property type="entry name" value="DUF559"/>
</dbReference>
<name>A0A916TRU2_9SPHN</name>
<comment type="caution">
    <text evidence="2">The sequence shown here is derived from an EMBL/GenBank/DDBJ whole genome shotgun (WGS) entry which is preliminary data.</text>
</comment>
<sequence>MPPPIATIRKARRLRREMTLPEVLIWQRLRQSPLGIKFRRQHPLGPYVFDFYCPAAKSVIEIDGIAHDMGDNPGRDVARDAWVEAKGIRVIRIPASEVLRSVDEAVEAIVRACGGR</sequence>
<evidence type="ECO:0000259" key="1">
    <source>
        <dbReference type="Pfam" id="PF04480"/>
    </source>
</evidence>
<reference evidence="2" key="1">
    <citation type="journal article" date="2014" name="Int. J. Syst. Evol. Microbiol.">
        <title>Complete genome sequence of Corynebacterium casei LMG S-19264T (=DSM 44701T), isolated from a smear-ripened cheese.</title>
        <authorList>
            <consortium name="US DOE Joint Genome Institute (JGI-PGF)"/>
            <person name="Walter F."/>
            <person name="Albersmeier A."/>
            <person name="Kalinowski J."/>
            <person name="Ruckert C."/>
        </authorList>
    </citation>
    <scope>NUCLEOTIDE SEQUENCE</scope>
    <source>
        <strain evidence="2">CGMCC 1.15095</strain>
    </source>
</reference>
<proteinExistence type="predicted"/>
<accession>A0A916TRU2</accession>
<dbReference type="PANTHER" id="PTHR38590">
    <property type="entry name" value="BLL0828 PROTEIN"/>
    <property type="match status" value="1"/>
</dbReference>
<dbReference type="PANTHER" id="PTHR38590:SF1">
    <property type="entry name" value="BLL0828 PROTEIN"/>
    <property type="match status" value="1"/>
</dbReference>
<dbReference type="InterPro" id="IPR047216">
    <property type="entry name" value="Endonuclease_DUF559_bact"/>
</dbReference>
<reference evidence="2" key="2">
    <citation type="submission" date="2020-09" db="EMBL/GenBank/DDBJ databases">
        <authorList>
            <person name="Sun Q."/>
            <person name="Zhou Y."/>
        </authorList>
    </citation>
    <scope>NUCLEOTIDE SEQUENCE</scope>
    <source>
        <strain evidence="2">CGMCC 1.15095</strain>
    </source>
</reference>
<dbReference type="CDD" id="cd01038">
    <property type="entry name" value="Endonuclease_DUF559"/>
    <property type="match status" value="1"/>
</dbReference>
<organism evidence="2 3">
    <name type="scientific">Novosphingobium endophyticum</name>
    <dbReference type="NCBI Taxonomy" id="1955250"/>
    <lineage>
        <taxon>Bacteria</taxon>
        <taxon>Pseudomonadati</taxon>
        <taxon>Pseudomonadota</taxon>
        <taxon>Alphaproteobacteria</taxon>
        <taxon>Sphingomonadales</taxon>
        <taxon>Sphingomonadaceae</taxon>
        <taxon>Novosphingobium</taxon>
    </lineage>
</organism>
<protein>
    <recommendedName>
        <fullName evidence="1">DUF559 domain-containing protein</fullName>
    </recommendedName>
</protein>
<dbReference type="InterPro" id="IPR011335">
    <property type="entry name" value="Restrct_endonuc-II-like"/>
</dbReference>
<dbReference type="Proteomes" id="UP000608154">
    <property type="component" value="Unassembled WGS sequence"/>
</dbReference>
<dbReference type="SUPFAM" id="SSF52980">
    <property type="entry name" value="Restriction endonuclease-like"/>
    <property type="match status" value="1"/>
</dbReference>
<dbReference type="EMBL" id="BMHK01000010">
    <property type="protein sequence ID" value="GGB99961.1"/>
    <property type="molecule type" value="Genomic_DNA"/>
</dbReference>
<dbReference type="Gene3D" id="3.40.960.10">
    <property type="entry name" value="VSR Endonuclease"/>
    <property type="match status" value="1"/>
</dbReference>